<organism evidence="5 6">
    <name type="scientific">Nocardioides mangrovi</name>
    <dbReference type="NCBI Taxonomy" id="2874580"/>
    <lineage>
        <taxon>Bacteria</taxon>
        <taxon>Bacillati</taxon>
        <taxon>Actinomycetota</taxon>
        <taxon>Actinomycetes</taxon>
        <taxon>Propionibacteriales</taxon>
        <taxon>Nocardioidaceae</taxon>
        <taxon>Nocardioides</taxon>
    </lineage>
</organism>
<accession>A0ABS7UD94</accession>
<dbReference type="InterPro" id="IPR029063">
    <property type="entry name" value="SAM-dependent_MTases_sf"/>
</dbReference>
<dbReference type="Proteomes" id="UP000780875">
    <property type="component" value="Unassembled WGS sequence"/>
</dbReference>
<keyword evidence="2" id="KW-0808">Transferase</keyword>
<evidence type="ECO:0000313" key="5">
    <source>
        <dbReference type="EMBL" id="MBZ5738969.1"/>
    </source>
</evidence>
<dbReference type="EMBL" id="JAIQZJ010000006">
    <property type="protein sequence ID" value="MBZ5738969.1"/>
    <property type="molecule type" value="Genomic_DNA"/>
</dbReference>
<protein>
    <submittedName>
        <fullName evidence="5">Methyltransferase domain-containing protein</fullName>
    </submittedName>
</protein>
<keyword evidence="3" id="KW-0949">S-adenosyl-L-methionine</keyword>
<keyword evidence="6" id="KW-1185">Reference proteome</keyword>
<evidence type="ECO:0000256" key="3">
    <source>
        <dbReference type="ARBA" id="ARBA00022691"/>
    </source>
</evidence>
<evidence type="ECO:0000256" key="2">
    <source>
        <dbReference type="ARBA" id="ARBA00022679"/>
    </source>
</evidence>
<dbReference type="SUPFAM" id="SSF53335">
    <property type="entry name" value="S-adenosyl-L-methionine-dependent methyltransferases"/>
    <property type="match status" value="1"/>
</dbReference>
<evidence type="ECO:0000259" key="4">
    <source>
        <dbReference type="Pfam" id="PF13649"/>
    </source>
</evidence>
<dbReference type="GO" id="GO:0008168">
    <property type="term" value="F:methyltransferase activity"/>
    <property type="evidence" value="ECO:0007669"/>
    <property type="project" value="UniProtKB-KW"/>
</dbReference>
<sequence length="259" mass="28302">MSTSRLFEDQLAAWRLYLQTPWARIRYATVAEVLRRHVDEVAAARTVGDRVRVLDVGGGDGRDALPLARAGCDVTIVDPAGSWLAEAERRAAEAGVAIRTVQGGLDDLPAGEWDLVLCHFVLRYRPPGSPDVAVLADRVRPGGLLSVVDINPAGRVLRALVSSGPGAALTELHAERAEVQVFGTDARKVEADDVRTEAEARGLRLVGRYGHRIANDLVTDDDAKHDPDFFADLLTLELELCDREPYRRLGAAWQLVLTR</sequence>
<dbReference type="InterPro" id="IPR041698">
    <property type="entry name" value="Methyltransf_25"/>
</dbReference>
<evidence type="ECO:0000313" key="6">
    <source>
        <dbReference type="Proteomes" id="UP000780875"/>
    </source>
</evidence>
<keyword evidence="1 5" id="KW-0489">Methyltransferase</keyword>
<evidence type="ECO:0000256" key="1">
    <source>
        <dbReference type="ARBA" id="ARBA00022603"/>
    </source>
</evidence>
<dbReference type="RefSeq" id="WP_224123336.1">
    <property type="nucleotide sequence ID" value="NZ_JAIQZJ010000006.1"/>
</dbReference>
<dbReference type="GO" id="GO:0032259">
    <property type="term" value="P:methylation"/>
    <property type="evidence" value="ECO:0007669"/>
    <property type="project" value="UniProtKB-KW"/>
</dbReference>
<name>A0ABS7UD94_9ACTN</name>
<feature type="domain" description="Methyltransferase" evidence="4">
    <location>
        <begin position="53"/>
        <end position="143"/>
    </location>
</feature>
<dbReference type="PANTHER" id="PTHR43464:SF19">
    <property type="entry name" value="UBIQUINONE BIOSYNTHESIS O-METHYLTRANSFERASE, MITOCHONDRIAL"/>
    <property type="match status" value="1"/>
</dbReference>
<dbReference type="Pfam" id="PF13649">
    <property type="entry name" value="Methyltransf_25"/>
    <property type="match status" value="1"/>
</dbReference>
<gene>
    <name evidence="5" type="ORF">K8U61_12400</name>
</gene>
<dbReference type="Gene3D" id="3.40.50.150">
    <property type="entry name" value="Vaccinia Virus protein VP39"/>
    <property type="match status" value="1"/>
</dbReference>
<dbReference type="CDD" id="cd02440">
    <property type="entry name" value="AdoMet_MTases"/>
    <property type="match status" value="1"/>
</dbReference>
<proteinExistence type="predicted"/>
<comment type="caution">
    <text evidence="5">The sequence shown here is derived from an EMBL/GenBank/DDBJ whole genome shotgun (WGS) entry which is preliminary data.</text>
</comment>
<reference evidence="5 6" key="1">
    <citation type="submission" date="2021-09" db="EMBL/GenBank/DDBJ databases">
        <title>Whole genome sequence of Nocardioides sp. GBK3QG-3.</title>
        <authorList>
            <person name="Tuo L."/>
        </authorList>
    </citation>
    <scope>NUCLEOTIDE SEQUENCE [LARGE SCALE GENOMIC DNA]</scope>
    <source>
        <strain evidence="5 6">GBK3QG-3</strain>
    </source>
</reference>
<dbReference type="PANTHER" id="PTHR43464">
    <property type="entry name" value="METHYLTRANSFERASE"/>
    <property type="match status" value="1"/>
</dbReference>